<feature type="transmembrane region" description="Helical" evidence="1">
    <location>
        <begin position="56"/>
        <end position="76"/>
    </location>
</feature>
<keyword evidence="1" id="KW-0812">Transmembrane</keyword>
<feature type="transmembrane region" description="Helical" evidence="1">
    <location>
        <begin position="6"/>
        <end position="26"/>
    </location>
</feature>
<name>A0AAF0I4G1_9BACT</name>
<organism evidence="2 3">
    <name type="scientific">Synoicihabitans lomoniglobus</name>
    <dbReference type="NCBI Taxonomy" id="2909285"/>
    <lineage>
        <taxon>Bacteria</taxon>
        <taxon>Pseudomonadati</taxon>
        <taxon>Verrucomicrobiota</taxon>
        <taxon>Opitutia</taxon>
        <taxon>Opitutales</taxon>
        <taxon>Opitutaceae</taxon>
        <taxon>Synoicihabitans</taxon>
    </lineage>
</organism>
<keyword evidence="1" id="KW-0472">Membrane</keyword>
<dbReference type="RefSeq" id="WP_330928926.1">
    <property type="nucleotide sequence ID" value="NZ_CP119075.1"/>
</dbReference>
<protein>
    <submittedName>
        <fullName evidence="2">Uncharacterized protein</fullName>
    </submittedName>
</protein>
<sequence length="122" mass="13397">MPIHLNLLLFAAAAFLVGELVAVPVFRRIRQIYAPKLEGRPSDQRVALMKGMLERLVLYLGLILGYAVVLAAFGAFKLGTRLQKDSADTVSNDYFLVGNLLSVLIVMGDIILGRLLLGVRPF</sequence>
<feature type="transmembrane region" description="Helical" evidence="1">
    <location>
        <begin position="96"/>
        <end position="117"/>
    </location>
</feature>
<proteinExistence type="predicted"/>
<dbReference type="AlphaFoldDB" id="A0AAF0I4G1"/>
<evidence type="ECO:0000313" key="3">
    <source>
        <dbReference type="Proteomes" id="UP001218638"/>
    </source>
</evidence>
<gene>
    <name evidence="2" type="ORF">PXH66_07865</name>
</gene>
<reference evidence="2" key="1">
    <citation type="submission" date="2023-03" db="EMBL/GenBank/DDBJ databases">
        <title>Lomoglobus Profundus gen. nov., sp. nov., a novel member of the phylum Verrucomicrobia, isolated from deep-marine sediment of South China Sea.</title>
        <authorList>
            <person name="Ahmad T."/>
            <person name="Ishaq S.E."/>
            <person name="Wang F."/>
        </authorList>
    </citation>
    <scope>NUCLEOTIDE SEQUENCE</scope>
    <source>
        <strain evidence="2">LMO-M01</strain>
    </source>
</reference>
<dbReference type="KEGG" id="slom:PXH66_07865"/>
<dbReference type="Proteomes" id="UP001218638">
    <property type="component" value="Chromosome"/>
</dbReference>
<accession>A0AAF0I4G1</accession>
<keyword evidence="1" id="KW-1133">Transmembrane helix</keyword>
<keyword evidence="3" id="KW-1185">Reference proteome</keyword>
<evidence type="ECO:0000313" key="2">
    <source>
        <dbReference type="EMBL" id="WED66764.1"/>
    </source>
</evidence>
<dbReference type="EMBL" id="CP119075">
    <property type="protein sequence ID" value="WED66764.1"/>
    <property type="molecule type" value="Genomic_DNA"/>
</dbReference>
<evidence type="ECO:0000256" key="1">
    <source>
        <dbReference type="SAM" id="Phobius"/>
    </source>
</evidence>